<gene>
    <name evidence="1" type="ORF">PIB30_073156</name>
</gene>
<proteinExistence type="predicted"/>
<reference evidence="1 2" key="1">
    <citation type="journal article" date="2023" name="Plants (Basel)">
        <title>Bridging the Gap: Combining Genomics and Transcriptomics Approaches to Understand Stylosanthes scabra, an Orphan Legume from the Brazilian Caatinga.</title>
        <authorList>
            <person name="Ferreira-Neto J.R.C."/>
            <person name="da Silva M.D."/>
            <person name="Binneck E."/>
            <person name="de Melo N.F."/>
            <person name="da Silva R.H."/>
            <person name="de Melo A.L.T.M."/>
            <person name="Pandolfi V."/>
            <person name="Bustamante F.O."/>
            <person name="Brasileiro-Vidal A.C."/>
            <person name="Benko-Iseppon A.M."/>
        </authorList>
    </citation>
    <scope>NUCLEOTIDE SEQUENCE [LARGE SCALE GENOMIC DNA]</scope>
    <source>
        <tissue evidence="1">Leaves</tissue>
    </source>
</reference>
<accession>A0ABU6VPJ5</accession>
<evidence type="ECO:0000313" key="1">
    <source>
        <dbReference type="EMBL" id="MED6174882.1"/>
    </source>
</evidence>
<organism evidence="1 2">
    <name type="scientific">Stylosanthes scabra</name>
    <dbReference type="NCBI Taxonomy" id="79078"/>
    <lineage>
        <taxon>Eukaryota</taxon>
        <taxon>Viridiplantae</taxon>
        <taxon>Streptophyta</taxon>
        <taxon>Embryophyta</taxon>
        <taxon>Tracheophyta</taxon>
        <taxon>Spermatophyta</taxon>
        <taxon>Magnoliopsida</taxon>
        <taxon>eudicotyledons</taxon>
        <taxon>Gunneridae</taxon>
        <taxon>Pentapetalae</taxon>
        <taxon>rosids</taxon>
        <taxon>fabids</taxon>
        <taxon>Fabales</taxon>
        <taxon>Fabaceae</taxon>
        <taxon>Papilionoideae</taxon>
        <taxon>50 kb inversion clade</taxon>
        <taxon>dalbergioids sensu lato</taxon>
        <taxon>Dalbergieae</taxon>
        <taxon>Pterocarpus clade</taxon>
        <taxon>Stylosanthes</taxon>
    </lineage>
</organism>
<evidence type="ECO:0000313" key="2">
    <source>
        <dbReference type="Proteomes" id="UP001341840"/>
    </source>
</evidence>
<keyword evidence="2" id="KW-1185">Reference proteome</keyword>
<name>A0ABU6VPJ5_9FABA</name>
<dbReference type="EMBL" id="JASCZI010151916">
    <property type="protein sequence ID" value="MED6174882.1"/>
    <property type="molecule type" value="Genomic_DNA"/>
</dbReference>
<protein>
    <submittedName>
        <fullName evidence="1">Uncharacterized protein</fullName>
    </submittedName>
</protein>
<comment type="caution">
    <text evidence="1">The sequence shown here is derived from an EMBL/GenBank/DDBJ whole genome shotgun (WGS) entry which is preliminary data.</text>
</comment>
<dbReference type="Proteomes" id="UP001341840">
    <property type="component" value="Unassembled WGS sequence"/>
</dbReference>
<sequence length="274" mass="31531">MGDHPSARFFFVFRGWCPGIYTFVEDFNEQIRDYEEPSYQIHTTADEAARAWNVYFGNRRHQLSMAPNYEGDIPPPYKPPEIRHLERIALHALHERHAQEMLNKQNTTTGPVREMVPEKPNRRIIAYVNVGSLLIQACRRLQMPDPIYRLLRLKLQDGRRGYKYLVSLVPPKSSKALIVLSRVSADCNECRSDAARLGLRHLCQVVSGYVEDYSRDLVQIWRSRYGEEVGGFFQDTEARMNDLVLRNQQLGEHIQGLEGELRSAQRGNNGGSAS</sequence>